<dbReference type="Proteomes" id="UP000887568">
    <property type="component" value="Unplaced"/>
</dbReference>
<dbReference type="OMA" id="RVAHKCF"/>
<dbReference type="PROSITE" id="PS00284">
    <property type="entry name" value="SERPIN"/>
    <property type="match status" value="1"/>
</dbReference>
<evidence type="ECO:0000259" key="4">
    <source>
        <dbReference type="SMART" id="SM00093"/>
    </source>
</evidence>
<evidence type="ECO:0000313" key="6">
    <source>
        <dbReference type="Proteomes" id="UP000887568"/>
    </source>
</evidence>
<name>A0A913ZFL4_PATMI</name>
<evidence type="ECO:0000256" key="1">
    <source>
        <dbReference type="ARBA" id="ARBA00009500"/>
    </source>
</evidence>
<dbReference type="InterPro" id="IPR023795">
    <property type="entry name" value="Serpin_CS"/>
</dbReference>
<dbReference type="SUPFAM" id="SSF56574">
    <property type="entry name" value="Serpins"/>
    <property type="match status" value="1"/>
</dbReference>
<feature type="domain" description="Serpin" evidence="4">
    <location>
        <begin position="58"/>
        <end position="421"/>
    </location>
</feature>
<dbReference type="PANTHER" id="PTHR11461">
    <property type="entry name" value="SERINE PROTEASE INHIBITOR, SERPIN"/>
    <property type="match status" value="1"/>
</dbReference>
<dbReference type="InterPro" id="IPR023796">
    <property type="entry name" value="Serpin_dom"/>
</dbReference>
<evidence type="ECO:0000256" key="2">
    <source>
        <dbReference type="RuleBase" id="RU000411"/>
    </source>
</evidence>
<accession>A0A913ZFL4</accession>
<dbReference type="InterPro" id="IPR036186">
    <property type="entry name" value="Serpin_sf"/>
</dbReference>
<dbReference type="InterPro" id="IPR042178">
    <property type="entry name" value="Serpin_sf_1"/>
</dbReference>
<dbReference type="Gene3D" id="3.30.497.10">
    <property type="entry name" value="Antithrombin, subunit I, domain 2"/>
    <property type="match status" value="1"/>
</dbReference>
<dbReference type="InterPro" id="IPR000215">
    <property type="entry name" value="Serpin_fam"/>
</dbReference>
<dbReference type="PANTHER" id="PTHR11461:SF211">
    <property type="entry name" value="GH10112P-RELATED"/>
    <property type="match status" value="1"/>
</dbReference>
<evidence type="ECO:0000256" key="3">
    <source>
        <dbReference type="SAM" id="Phobius"/>
    </source>
</evidence>
<dbReference type="GO" id="GO:0005615">
    <property type="term" value="C:extracellular space"/>
    <property type="evidence" value="ECO:0007669"/>
    <property type="project" value="InterPro"/>
</dbReference>
<evidence type="ECO:0000313" key="5">
    <source>
        <dbReference type="EnsemblMetazoa" id="XP_038050239.1"/>
    </source>
</evidence>
<dbReference type="RefSeq" id="XP_038050239.1">
    <property type="nucleotide sequence ID" value="XM_038194311.1"/>
</dbReference>
<dbReference type="EnsemblMetazoa" id="XM_038194311.1">
    <property type="protein sequence ID" value="XP_038050239.1"/>
    <property type="gene ID" value="LOC119723585"/>
</dbReference>
<dbReference type="Pfam" id="PF00079">
    <property type="entry name" value="Serpin"/>
    <property type="match status" value="1"/>
</dbReference>
<dbReference type="AlphaFoldDB" id="A0A913ZFL4"/>
<feature type="transmembrane region" description="Helical" evidence="3">
    <location>
        <begin position="73"/>
        <end position="91"/>
    </location>
</feature>
<dbReference type="InterPro" id="IPR042185">
    <property type="entry name" value="Serpin_sf_2"/>
</dbReference>
<dbReference type="Gene3D" id="2.30.39.10">
    <property type="entry name" value="Alpha-1-antitrypsin, domain 1"/>
    <property type="match status" value="1"/>
</dbReference>
<organism evidence="5 6">
    <name type="scientific">Patiria miniata</name>
    <name type="common">Bat star</name>
    <name type="synonym">Asterina miniata</name>
    <dbReference type="NCBI Taxonomy" id="46514"/>
    <lineage>
        <taxon>Eukaryota</taxon>
        <taxon>Metazoa</taxon>
        <taxon>Echinodermata</taxon>
        <taxon>Eleutherozoa</taxon>
        <taxon>Asterozoa</taxon>
        <taxon>Asteroidea</taxon>
        <taxon>Valvatacea</taxon>
        <taxon>Valvatida</taxon>
        <taxon>Asterinidae</taxon>
        <taxon>Patiria</taxon>
    </lineage>
</organism>
<reference evidence="5" key="1">
    <citation type="submission" date="2022-11" db="UniProtKB">
        <authorList>
            <consortium name="EnsemblMetazoa"/>
        </authorList>
    </citation>
    <scope>IDENTIFICATION</scope>
</reference>
<keyword evidence="3" id="KW-1133">Transmembrane helix</keyword>
<dbReference type="OrthoDB" id="671595at2759"/>
<feature type="transmembrane region" description="Helical" evidence="3">
    <location>
        <begin position="16"/>
        <end position="38"/>
    </location>
</feature>
<dbReference type="FunFam" id="3.30.497.10:FF:000001">
    <property type="entry name" value="Serine protease inhibitor"/>
    <property type="match status" value="1"/>
</dbReference>
<keyword evidence="3" id="KW-0472">Membrane</keyword>
<dbReference type="GO" id="GO:0004867">
    <property type="term" value="F:serine-type endopeptidase inhibitor activity"/>
    <property type="evidence" value="ECO:0007669"/>
    <property type="project" value="InterPro"/>
</dbReference>
<keyword evidence="3" id="KW-0812">Transmembrane</keyword>
<proteinExistence type="inferred from homology"/>
<comment type="similarity">
    <text evidence="1 2">Belongs to the serpin family.</text>
</comment>
<dbReference type="SMART" id="SM00093">
    <property type="entry name" value="SERPIN"/>
    <property type="match status" value="1"/>
</dbReference>
<keyword evidence="6" id="KW-1185">Reference proteome</keyword>
<protein>
    <recommendedName>
        <fullName evidence="4">Serpin domain-containing protein</fullName>
    </recommendedName>
</protein>
<dbReference type="GeneID" id="119723585"/>
<sequence length="431" mass="48709">MYKLTLLVTSSRPDSIMAVIQIISILTVIALLYMSVFATSTGPDPQLELADANNRFAFHLYQTLADDPHRDNIFFSPMSISIALAMTSLGARGNTARQIKDVLKFSTLEESRLHSSFAELNSAIFGANADKYVLRKANRLFGHKGFDLRQEFLADAERYYSSHMASLDFVEDTEVAREFINSWVGRETEDKIRDLLPHGSITGMTQLVLVNAIYFKADWVRQFDKSKTFDQDFHVSKDQVLEVPMMHRKSKFNFAEDITLRCKLIELPYVGQDFSMIVVLPDEIDGIDRLQKHLTNEKLQHLLNNLSNVTVGVAIPKFKLEETLHMNDVLYSMGMRDLFVRDKADLSGITGTRDLFVSSVIHRAFLEVNEEGSEAAAATAVTINKRSISLAPEFIADHPFLFFIADSKTKAIVFMGHCRKPEGVSLNHEEL</sequence>